<dbReference type="InterPro" id="IPR057601">
    <property type="entry name" value="Oar-like_b-barrel"/>
</dbReference>
<protein>
    <submittedName>
        <fullName evidence="6">Carboxypeptidase regulatory-like domain-containing protein</fullName>
    </submittedName>
</protein>
<sequence length="1097" mass="118629">MNPSFRHFTPHALATAVAIVVMAPAMAQNTSSALGGRVLDGAGKPVAGASVAIKHAESGSVNNLSTDAEGRYSVRGLRVGGPYTVTVSKGSERAVRDNVFLGLAETLTLDLTLGGARLETVQVTGTRTMASKIDSAAMGAGTALGRAELEAYASINRNLQDFARIDPRLAQTDKERGEISALGQNARFNAITIDGVRVNDTFGLESNNMPTAKQPISMEAIQAVQVNLSNYDVTQQGYTGANINAVTKSGTNQIKGSLYYVYRDDSMAGQRYNASKGSYFDPPAFKEDTKGFTLGGPIVKDKLFFFANYEELHSTRSAVTFGPVGSPLTNVGITADQIAAAQKVARDVYKIDIGSLAMASAPELVVKDYLLKLDWNINEQHRANLRLARTAQTEPNFTRYSATSMSLSSHWWDQEKTIDTAVVQWFADWTDSFSTEARLSRRAYDSVPRNAANLPQVQLDYTDPAPAGTATGNRSLYFGTENSRQFNVLRTTTWDAYLAGTWLLNDHEVKVGADYSDNEAYNAFLQNTKGSYVFRGSDPAALWAAGVPTSYTVQLPQTGRTLDDGVAQWRMNSLGLFLQDSWKLSKQLNLMTGLRLDRLGVADRPLHNAAAQTKFGYDNSATLDGATLVQPRVGFNYAFEAQPQRKAQLRGGFGLFQGAAANVWLSNPFSNTGMATATLNCSSTTNPRCPADLRFSADPNAQPQISGVPPAANIDFLSPELRQPSVWKSNLAIETELDHRLVLGVEWMLTKTRDGINYRNLNLGAPTTLGPDGRELYYNAAALDNTRCWNTGAANPVSGCGSDNRAGRDKAWGNVLLADRTSQGSGSALTLSLAQNVGALNWSAAYTRTNASEVSTLASSVSFSNWANRASFNPNEDAAAISSTLIQNRFSAAANWSKAFWGSYKTTIGLVYEGRSGRPYSWTYKNDMNGDGVVGNDLMYIPKAPGSGEVLFVGAAGSGVSNAQAEAKFWQVVSANPELDAARGGVVRRNAARSQFVNTFDLRLAQQVPGLWSGHKGSVTFDLMNIGNLLNKRWGRTDEVVFNQGGGNGGYRRGFVNYAGMKDGKYVYAVGNVDSPETRQARGESQWALQITAKYEF</sequence>
<dbReference type="Proteomes" id="UP001606099">
    <property type="component" value="Unassembled WGS sequence"/>
</dbReference>
<evidence type="ECO:0000256" key="3">
    <source>
        <dbReference type="ARBA" id="ARBA00023237"/>
    </source>
</evidence>
<proteinExistence type="predicted"/>
<dbReference type="RefSeq" id="WP_394459756.1">
    <property type="nucleotide sequence ID" value="NZ_JBIGHZ010000002.1"/>
</dbReference>
<evidence type="ECO:0000256" key="1">
    <source>
        <dbReference type="ARBA" id="ARBA00004442"/>
    </source>
</evidence>
<comment type="subcellular location">
    <subcellularLocation>
        <location evidence="1">Cell outer membrane</location>
    </subcellularLocation>
</comment>
<feature type="signal peptide" evidence="4">
    <location>
        <begin position="1"/>
        <end position="27"/>
    </location>
</feature>
<organism evidence="6 7">
    <name type="scientific">Roseateles rivi</name>
    <dbReference type="NCBI Taxonomy" id="3299028"/>
    <lineage>
        <taxon>Bacteria</taxon>
        <taxon>Pseudomonadati</taxon>
        <taxon>Pseudomonadota</taxon>
        <taxon>Betaproteobacteria</taxon>
        <taxon>Burkholderiales</taxon>
        <taxon>Sphaerotilaceae</taxon>
        <taxon>Roseateles</taxon>
    </lineage>
</organism>
<evidence type="ECO:0000256" key="2">
    <source>
        <dbReference type="ARBA" id="ARBA00023136"/>
    </source>
</evidence>
<keyword evidence="7" id="KW-1185">Reference proteome</keyword>
<dbReference type="SUPFAM" id="SSF56935">
    <property type="entry name" value="Porins"/>
    <property type="match status" value="1"/>
</dbReference>
<comment type="caution">
    <text evidence="6">The sequence shown here is derived from an EMBL/GenBank/DDBJ whole genome shotgun (WGS) entry which is preliminary data.</text>
</comment>
<keyword evidence="4" id="KW-0732">Signal</keyword>
<dbReference type="Pfam" id="PF13620">
    <property type="entry name" value="CarboxypepD_reg"/>
    <property type="match status" value="1"/>
</dbReference>
<keyword evidence="3" id="KW-0998">Cell outer membrane</keyword>
<dbReference type="InterPro" id="IPR008969">
    <property type="entry name" value="CarboxyPept-like_regulatory"/>
</dbReference>
<feature type="chain" id="PRO_5046323741" evidence="4">
    <location>
        <begin position="28"/>
        <end position="1097"/>
    </location>
</feature>
<dbReference type="SUPFAM" id="SSF49464">
    <property type="entry name" value="Carboxypeptidase regulatory domain-like"/>
    <property type="match status" value="1"/>
</dbReference>
<evidence type="ECO:0000256" key="4">
    <source>
        <dbReference type="SAM" id="SignalP"/>
    </source>
</evidence>
<dbReference type="Gene3D" id="2.60.40.1120">
    <property type="entry name" value="Carboxypeptidase-like, regulatory domain"/>
    <property type="match status" value="1"/>
</dbReference>
<dbReference type="Pfam" id="PF25183">
    <property type="entry name" value="OMP_b-brl_4"/>
    <property type="match status" value="1"/>
</dbReference>
<gene>
    <name evidence="6" type="ORF">ACG0Z6_06720</name>
</gene>
<name>A0ABW7FUE3_9BURK</name>
<dbReference type="EMBL" id="JBIGHZ010000002">
    <property type="protein sequence ID" value="MFG6447939.1"/>
    <property type="molecule type" value="Genomic_DNA"/>
</dbReference>
<evidence type="ECO:0000313" key="7">
    <source>
        <dbReference type="Proteomes" id="UP001606099"/>
    </source>
</evidence>
<evidence type="ECO:0000259" key="5">
    <source>
        <dbReference type="Pfam" id="PF25183"/>
    </source>
</evidence>
<keyword evidence="2" id="KW-0472">Membrane</keyword>
<feature type="domain" description="TonB-dependent transporter Oar-like beta-barrel" evidence="5">
    <location>
        <begin position="246"/>
        <end position="1029"/>
    </location>
</feature>
<accession>A0ABW7FUE3</accession>
<dbReference type="InterPro" id="IPR036942">
    <property type="entry name" value="Beta-barrel_TonB_sf"/>
</dbReference>
<dbReference type="Gene3D" id="2.40.170.20">
    <property type="entry name" value="TonB-dependent receptor, beta-barrel domain"/>
    <property type="match status" value="1"/>
</dbReference>
<reference evidence="6 7" key="1">
    <citation type="submission" date="2024-08" db="EMBL/GenBank/DDBJ databases">
        <authorList>
            <person name="Lu H."/>
        </authorList>
    </citation>
    <scope>NUCLEOTIDE SEQUENCE [LARGE SCALE GENOMIC DNA]</scope>
    <source>
        <strain evidence="6 7">BYS180W</strain>
    </source>
</reference>
<evidence type="ECO:0000313" key="6">
    <source>
        <dbReference type="EMBL" id="MFG6447939.1"/>
    </source>
</evidence>